<feature type="chain" id="PRO_5036904959" evidence="2">
    <location>
        <begin position="28"/>
        <end position="538"/>
    </location>
</feature>
<evidence type="ECO:0000313" key="3">
    <source>
        <dbReference type="EMBL" id="MBD2868551.1"/>
    </source>
</evidence>
<feature type="signal peptide" evidence="2">
    <location>
        <begin position="1"/>
        <end position="27"/>
    </location>
</feature>
<dbReference type="AlphaFoldDB" id="A0A927CLU7"/>
<dbReference type="InterPro" id="IPR050490">
    <property type="entry name" value="Bact_solute-bd_prot1"/>
</dbReference>
<proteinExistence type="predicted"/>
<comment type="caution">
    <text evidence="3">The sequence shown here is derived from an EMBL/GenBank/DDBJ whole genome shotgun (WGS) entry which is preliminary data.</text>
</comment>
<gene>
    <name evidence="3" type="ORF">IDH41_08175</name>
</gene>
<dbReference type="Gene3D" id="3.40.190.10">
    <property type="entry name" value="Periplasmic binding protein-like II"/>
    <property type="match status" value="2"/>
</dbReference>
<evidence type="ECO:0000256" key="2">
    <source>
        <dbReference type="SAM" id="SignalP"/>
    </source>
</evidence>
<keyword evidence="4" id="KW-1185">Reference proteome</keyword>
<dbReference type="PANTHER" id="PTHR43649:SF12">
    <property type="entry name" value="DIACETYLCHITOBIOSE BINDING PROTEIN DASA"/>
    <property type="match status" value="1"/>
</dbReference>
<dbReference type="RefSeq" id="WP_190859925.1">
    <property type="nucleotide sequence ID" value="NZ_JACXIY010000010.1"/>
</dbReference>
<organism evidence="3 4">
    <name type="scientific">Paenibacillus arenilitoris</name>
    <dbReference type="NCBI Taxonomy" id="2772299"/>
    <lineage>
        <taxon>Bacteria</taxon>
        <taxon>Bacillati</taxon>
        <taxon>Bacillota</taxon>
        <taxon>Bacilli</taxon>
        <taxon>Bacillales</taxon>
        <taxon>Paenibacillaceae</taxon>
        <taxon>Paenibacillus</taxon>
    </lineage>
</organism>
<protein>
    <submittedName>
        <fullName evidence="3">Extracellular solute-binding protein</fullName>
    </submittedName>
</protein>
<feature type="region of interest" description="Disordered" evidence="1">
    <location>
        <begin position="27"/>
        <end position="47"/>
    </location>
</feature>
<dbReference type="SUPFAM" id="SSF53850">
    <property type="entry name" value="Periplasmic binding protein-like II"/>
    <property type="match status" value="1"/>
</dbReference>
<keyword evidence="2" id="KW-0732">Signal</keyword>
<accession>A0A927CLU7</accession>
<dbReference type="PROSITE" id="PS51257">
    <property type="entry name" value="PROKAR_LIPOPROTEIN"/>
    <property type="match status" value="1"/>
</dbReference>
<evidence type="ECO:0000313" key="4">
    <source>
        <dbReference type="Proteomes" id="UP000632125"/>
    </source>
</evidence>
<dbReference type="EMBL" id="JACXIY010000010">
    <property type="protein sequence ID" value="MBD2868551.1"/>
    <property type="molecule type" value="Genomic_DNA"/>
</dbReference>
<reference evidence="3" key="1">
    <citation type="submission" date="2020-09" db="EMBL/GenBank/DDBJ databases">
        <title>A novel bacterium of genus Paenibacillus, isolated from South China Sea.</title>
        <authorList>
            <person name="Huang H."/>
            <person name="Mo K."/>
            <person name="Hu Y."/>
        </authorList>
    </citation>
    <scope>NUCLEOTIDE SEQUENCE</scope>
    <source>
        <strain evidence="3">IB182493</strain>
    </source>
</reference>
<dbReference type="PANTHER" id="PTHR43649">
    <property type="entry name" value="ARABINOSE-BINDING PROTEIN-RELATED"/>
    <property type="match status" value="1"/>
</dbReference>
<feature type="compositionally biased region" description="Basic and acidic residues" evidence="1">
    <location>
        <begin position="27"/>
        <end position="46"/>
    </location>
</feature>
<dbReference type="Proteomes" id="UP000632125">
    <property type="component" value="Unassembled WGS sequence"/>
</dbReference>
<sequence length="538" mass="60258">MKTAKKGLGLALSGVMLAGLLAGCGSAEEKESGGNKPSETADKVNKEGFPVVNEPLTLTMMGPDVGIQSWDKMPLFEEMEKLTGIRMEFQNAPKDAFETKKSLVFVSGTYPDIFYAAGLTPAEQMNYGEQGILVPLEDLIEGYAPNVKKILDENPDIRKSITAPDGHIYALPVIEFNQPWYRNPLWYNGDYLAALGMDKLPETTEELYTYFKRVKEEDPNGNGKADEIPLSSASPGNSLRDIRTWLLGSFGIHEEEIYVDDNDKVHYTPMEEGYKQYLTYLNRLWNEDLLDHESFSQTAEQREAKARNNQLGMFSAWTAFQMMGEEPNTSDPMYSPVSSEFAATPAIAKNKGINTGAFAISETNPSPEASIRWIDYSYSIEGATMFNKGPEGILWKYTDKENYKKEYLPVPDGGDREEYRSKITPNYGIPAPTINLPEIDNGLLGDVDAWIANETKTKLLDRGARIPFPVLFLTPEEQAEVTTMTSDLNTYVRQMEAKFVTGAEPLANWDSYVGTIKKMGGERMAEIYQTAYDRWKAN</sequence>
<evidence type="ECO:0000256" key="1">
    <source>
        <dbReference type="SAM" id="MobiDB-lite"/>
    </source>
</evidence>
<name>A0A927CLU7_9BACL</name>